<dbReference type="Pfam" id="PF00076">
    <property type="entry name" value="RRM_1"/>
    <property type="match status" value="1"/>
</dbReference>
<feature type="region of interest" description="Disordered" evidence="2">
    <location>
        <begin position="23"/>
        <end position="43"/>
    </location>
</feature>
<dbReference type="EMBL" id="JARYMX010000006">
    <property type="protein sequence ID" value="KAJ9543113.1"/>
    <property type="molecule type" value="Genomic_DNA"/>
</dbReference>
<dbReference type="Gene3D" id="3.30.70.330">
    <property type="match status" value="1"/>
</dbReference>
<feature type="domain" description="RRM" evidence="3">
    <location>
        <begin position="35"/>
        <end position="111"/>
    </location>
</feature>
<keyword evidence="5" id="KW-1185">Reference proteome</keyword>
<protein>
    <recommendedName>
        <fullName evidence="3">RRM domain-containing protein</fullName>
    </recommendedName>
</protein>
<dbReference type="GO" id="GO:0003723">
    <property type="term" value="F:RNA binding"/>
    <property type="evidence" value="ECO:0007669"/>
    <property type="project" value="UniProtKB-UniRule"/>
</dbReference>
<dbReference type="SUPFAM" id="SSF54928">
    <property type="entry name" value="RNA-binding domain, RBD"/>
    <property type="match status" value="1"/>
</dbReference>
<evidence type="ECO:0000313" key="5">
    <source>
        <dbReference type="Proteomes" id="UP001172457"/>
    </source>
</evidence>
<dbReference type="Proteomes" id="UP001172457">
    <property type="component" value="Chromosome 6"/>
</dbReference>
<comment type="caution">
    <text evidence="4">The sequence shown here is derived from an EMBL/GenBank/DDBJ whole genome shotgun (WGS) entry which is preliminary data.</text>
</comment>
<dbReference type="InterPro" id="IPR035979">
    <property type="entry name" value="RBD_domain_sf"/>
</dbReference>
<accession>A0AA38T2P5</accession>
<evidence type="ECO:0000313" key="4">
    <source>
        <dbReference type="EMBL" id="KAJ9543113.1"/>
    </source>
</evidence>
<evidence type="ECO:0000256" key="1">
    <source>
        <dbReference type="PROSITE-ProRule" id="PRU00176"/>
    </source>
</evidence>
<reference evidence="4" key="1">
    <citation type="submission" date="2023-03" db="EMBL/GenBank/DDBJ databases">
        <title>Chromosome-scale reference genome and RAD-based genetic map of yellow starthistle (Centaurea solstitialis) reveal putative structural variation and QTLs associated with invader traits.</title>
        <authorList>
            <person name="Reatini B."/>
            <person name="Cang F.A."/>
            <person name="Jiang Q."/>
            <person name="Mckibben M.T.W."/>
            <person name="Barker M.S."/>
            <person name="Rieseberg L.H."/>
            <person name="Dlugosch K.M."/>
        </authorList>
    </citation>
    <scope>NUCLEOTIDE SEQUENCE</scope>
    <source>
        <strain evidence="4">CAN-66</strain>
        <tissue evidence="4">Leaf</tissue>
    </source>
</reference>
<sequence>MYKARAQFVKDLAGLGSAHLLDEPKSSSTHLPSSNRAFNESIPSSSLATRLTYTPSPSGYFGQFSTIFPSNSPLFSGFVSYDSPSDAQSAISMMNGYQLGGKKLKVQLKRDNKQNKPL</sequence>
<dbReference type="InterPro" id="IPR000504">
    <property type="entry name" value="RRM_dom"/>
</dbReference>
<dbReference type="AlphaFoldDB" id="A0AA38T2P5"/>
<name>A0AA38T2P5_9ASTR</name>
<evidence type="ECO:0000259" key="3">
    <source>
        <dbReference type="PROSITE" id="PS50102"/>
    </source>
</evidence>
<dbReference type="PROSITE" id="PS50102">
    <property type="entry name" value="RRM"/>
    <property type="match status" value="1"/>
</dbReference>
<dbReference type="InterPro" id="IPR012677">
    <property type="entry name" value="Nucleotide-bd_a/b_plait_sf"/>
</dbReference>
<gene>
    <name evidence="4" type="ORF">OSB04_022820</name>
</gene>
<evidence type="ECO:0000256" key="2">
    <source>
        <dbReference type="SAM" id="MobiDB-lite"/>
    </source>
</evidence>
<feature type="compositionally biased region" description="Polar residues" evidence="2">
    <location>
        <begin position="26"/>
        <end position="43"/>
    </location>
</feature>
<keyword evidence="1" id="KW-0694">RNA-binding</keyword>
<proteinExistence type="predicted"/>
<organism evidence="4 5">
    <name type="scientific">Centaurea solstitialis</name>
    <name type="common">yellow star-thistle</name>
    <dbReference type="NCBI Taxonomy" id="347529"/>
    <lineage>
        <taxon>Eukaryota</taxon>
        <taxon>Viridiplantae</taxon>
        <taxon>Streptophyta</taxon>
        <taxon>Embryophyta</taxon>
        <taxon>Tracheophyta</taxon>
        <taxon>Spermatophyta</taxon>
        <taxon>Magnoliopsida</taxon>
        <taxon>eudicotyledons</taxon>
        <taxon>Gunneridae</taxon>
        <taxon>Pentapetalae</taxon>
        <taxon>asterids</taxon>
        <taxon>campanulids</taxon>
        <taxon>Asterales</taxon>
        <taxon>Asteraceae</taxon>
        <taxon>Carduoideae</taxon>
        <taxon>Cardueae</taxon>
        <taxon>Centaureinae</taxon>
        <taxon>Centaurea</taxon>
    </lineage>
</organism>